<dbReference type="CDD" id="cd04301">
    <property type="entry name" value="NAT_SF"/>
    <property type="match status" value="1"/>
</dbReference>
<dbReference type="Gene3D" id="3.40.630.30">
    <property type="match status" value="1"/>
</dbReference>
<evidence type="ECO:0000256" key="3">
    <source>
        <dbReference type="ARBA" id="ARBA00022679"/>
    </source>
</evidence>
<protein>
    <recommendedName>
        <fullName evidence="5">[Ribosomal protein bS18]-alanine N-acetyltransferase</fullName>
        <ecNumber evidence="5">2.3.1.266</ecNumber>
    </recommendedName>
</protein>
<evidence type="ECO:0000256" key="1">
    <source>
        <dbReference type="ARBA" id="ARBA00005395"/>
    </source>
</evidence>
<dbReference type="EMBL" id="JADBGI010000008">
    <property type="protein sequence ID" value="MBE2999156.1"/>
    <property type="molecule type" value="Genomic_DNA"/>
</dbReference>
<evidence type="ECO:0000313" key="8">
    <source>
        <dbReference type="Proteomes" id="UP000806528"/>
    </source>
</evidence>
<gene>
    <name evidence="7" type="primary">rimI</name>
    <name evidence="7" type="ORF">IDM40_10640</name>
</gene>
<organism evidence="7 8">
    <name type="scientific">Nocardiopsis coralli</name>
    <dbReference type="NCBI Taxonomy" id="2772213"/>
    <lineage>
        <taxon>Bacteria</taxon>
        <taxon>Bacillati</taxon>
        <taxon>Actinomycetota</taxon>
        <taxon>Actinomycetes</taxon>
        <taxon>Streptosporangiales</taxon>
        <taxon>Nocardiopsidaceae</taxon>
        <taxon>Nocardiopsis</taxon>
    </lineage>
</organism>
<keyword evidence="4" id="KW-0012">Acyltransferase</keyword>
<dbReference type="InterPro" id="IPR000182">
    <property type="entry name" value="GNAT_dom"/>
</dbReference>
<comment type="caution">
    <text evidence="7">The sequence shown here is derived from an EMBL/GenBank/DDBJ whole genome shotgun (WGS) entry which is preliminary data.</text>
</comment>
<evidence type="ECO:0000313" key="7">
    <source>
        <dbReference type="EMBL" id="MBE2999156.1"/>
    </source>
</evidence>
<dbReference type="InterPro" id="IPR006464">
    <property type="entry name" value="AcTrfase_RimI/Ard1"/>
</dbReference>
<name>A0ABR9P5N4_9ACTN</name>
<evidence type="ECO:0000259" key="6">
    <source>
        <dbReference type="PROSITE" id="PS51186"/>
    </source>
</evidence>
<dbReference type="Pfam" id="PF00583">
    <property type="entry name" value="Acetyltransf_1"/>
    <property type="match status" value="1"/>
</dbReference>
<dbReference type="NCBIfam" id="TIGR01575">
    <property type="entry name" value="rimI"/>
    <property type="match status" value="1"/>
</dbReference>
<dbReference type="PROSITE" id="PS51186">
    <property type="entry name" value="GNAT"/>
    <property type="match status" value="1"/>
</dbReference>
<dbReference type="PANTHER" id="PTHR43420">
    <property type="entry name" value="ACETYLTRANSFERASE"/>
    <property type="match status" value="1"/>
</dbReference>
<comment type="catalytic activity">
    <reaction evidence="5">
        <text>N-terminal L-alanyl-[ribosomal protein bS18] + acetyl-CoA = N-terminal N(alpha)-acetyl-L-alanyl-[ribosomal protein bS18] + CoA + H(+)</text>
        <dbReference type="Rhea" id="RHEA:43756"/>
        <dbReference type="Rhea" id="RHEA-COMP:10676"/>
        <dbReference type="Rhea" id="RHEA-COMP:10677"/>
        <dbReference type="ChEBI" id="CHEBI:15378"/>
        <dbReference type="ChEBI" id="CHEBI:57287"/>
        <dbReference type="ChEBI" id="CHEBI:57288"/>
        <dbReference type="ChEBI" id="CHEBI:64718"/>
        <dbReference type="ChEBI" id="CHEBI:83683"/>
        <dbReference type="EC" id="2.3.1.266"/>
    </reaction>
</comment>
<dbReference type="InterPro" id="IPR050680">
    <property type="entry name" value="YpeA/RimI_acetyltransf"/>
</dbReference>
<comment type="function">
    <text evidence="5">Acetylates the N-terminal alanine of ribosomal protein bS18.</text>
</comment>
<dbReference type="PANTHER" id="PTHR43420:SF44">
    <property type="entry name" value="ACETYLTRANSFERASE YPEA"/>
    <property type="match status" value="1"/>
</dbReference>
<sequence>MTLADVGPVMALETALFPEDAWSQNVLLGELAEPGRHYVVAESDGGIVGYAGLRAVAPDGDVQTMAVDRNLWGSGVGRALLTELLDEAGRRGITHMFLEVRDDNPRAQKLYTDFGFARIGVRRGYYNGADAIVMRRVDEAGSGQEEDR</sequence>
<dbReference type="InterPro" id="IPR016181">
    <property type="entry name" value="Acyl_CoA_acyltransferase"/>
</dbReference>
<dbReference type="GO" id="GO:0005840">
    <property type="term" value="C:ribosome"/>
    <property type="evidence" value="ECO:0007669"/>
    <property type="project" value="UniProtKB-KW"/>
</dbReference>
<keyword evidence="7" id="KW-0687">Ribonucleoprotein</keyword>
<dbReference type="Proteomes" id="UP000806528">
    <property type="component" value="Unassembled WGS sequence"/>
</dbReference>
<comment type="subcellular location">
    <subcellularLocation>
        <location evidence="5">Cytoplasm</location>
    </subcellularLocation>
</comment>
<feature type="domain" description="N-acetyltransferase" evidence="6">
    <location>
        <begin position="1"/>
        <end position="139"/>
    </location>
</feature>
<proteinExistence type="inferred from homology"/>
<dbReference type="EC" id="2.3.1.266" evidence="5"/>
<comment type="similarity">
    <text evidence="1 5">Belongs to the acetyltransferase family. RimI subfamily.</text>
</comment>
<accession>A0ABR9P5N4</accession>
<evidence type="ECO:0000256" key="5">
    <source>
        <dbReference type="RuleBase" id="RU363094"/>
    </source>
</evidence>
<evidence type="ECO:0000256" key="4">
    <source>
        <dbReference type="ARBA" id="ARBA00023315"/>
    </source>
</evidence>
<keyword evidence="7" id="KW-0689">Ribosomal protein</keyword>
<keyword evidence="3" id="KW-0808">Transferase</keyword>
<keyword evidence="2 5" id="KW-0963">Cytoplasm</keyword>
<keyword evidence="8" id="KW-1185">Reference proteome</keyword>
<dbReference type="SUPFAM" id="SSF55729">
    <property type="entry name" value="Acyl-CoA N-acyltransferases (Nat)"/>
    <property type="match status" value="1"/>
</dbReference>
<reference evidence="7 8" key="1">
    <citation type="submission" date="2020-09" db="EMBL/GenBank/DDBJ databases">
        <title>Diversity and distribution of actinomycetes associated with coral in the coast of Hainan.</title>
        <authorList>
            <person name="Li F."/>
        </authorList>
    </citation>
    <scope>NUCLEOTIDE SEQUENCE [LARGE SCALE GENOMIC DNA]</scope>
    <source>
        <strain evidence="7 8">HNM0947</strain>
    </source>
</reference>
<evidence type="ECO:0000256" key="2">
    <source>
        <dbReference type="ARBA" id="ARBA00022490"/>
    </source>
</evidence>